<dbReference type="EMBL" id="AJWZ01007678">
    <property type="protein sequence ID" value="EKC56232.1"/>
    <property type="molecule type" value="Genomic_DNA"/>
</dbReference>
<reference evidence="2" key="1">
    <citation type="journal article" date="2013" name="Environ. Microbiol.">
        <title>Microbiota from the distal guts of lean and obese adolescents exhibit partial functional redundancy besides clear differences in community structure.</title>
        <authorList>
            <person name="Ferrer M."/>
            <person name="Ruiz A."/>
            <person name="Lanza F."/>
            <person name="Haange S.B."/>
            <person name="Oberbach A."/>
            <person name="Till H."/>
            <person name="Bargiela R."/>
            <person name="Campoy C."/>
            <person name="Segura M.T."/>
            <person name="Richter M."/>
            <person name="von Bergen M."/>
            <person name="Seifert J."/>
            <person name="Suarez A."/>
        </authorList>
    </citation>
    <scope>NUCLEOTIDE SEQUENCE</scope>
</reference>
<comment type="caution">
    <text evidence="2">The sequence shown here is derived from an EMBL/GenBank/DDBJ whole genome shotgun (WGS) entry which is preliminary data.</text>
</comment>
<proteinExistence type="predicted"/>
<sequence>MQGLALKNVALRIVDKNSKKAVYSDFGEMLFTHFGMSGPMILSASSHIRDIQPDRYIAEIDLKPALDFEHLDRRIQNDFKENSNRDVSNAFSKLLPRKIIVPVLKRWGVPFDKKCNSITKEERHALCEILKCFTVEISGFRPIEEAIITSGGVKTSEINPKTIGKQA</sequence>
<evidence type="ECO:0000259" key="1">
    <source>
        <dbReference type="Pfam" id="PF22780"/>
    </source>
</evidence>
<dbReference type="InterPro" id="IPR055178">
    <property type="entry name" value="RsdA/BaiN/AoA(So)-like_dom"/>
</dbReference>
<dbReference type="SUPFAM" id="SSF160996">
    <property type="entry name" value="HI0933 insert domain-like"/>
    <property type="match status" value="1"/>
</dbReference>
<feature type="domain" description="RsdA/BaiN/AoA(So)-like insert" evidence="1">
    <location>
        <begin position="2"/>
        <end position="148"/>
    </location>
</feature>
<dbReference type="PANTHER" id="PTHR42887:SF2">
    <property type="entry name" value="OS12G0638800 PROTEIN"/>
    <property type="match status" value="1"/>
</dbReference>
<dbReference type="Pfam" id="PF22780">
    <property type="entry name" value="HI0933_like_1st"/>
    <property type="match status" value="1"/>
</dbReference>
<dbReference type="PANTHER" id="PTHR42887">
    <property type="entry name" value="OS12G0638800 PROTEIN"/>
    <property type="match status" value="1"/>
</dbReference>
<feature type="non-terminal residue" evidence="2">
    <location>
        <position position="167"/>
    </location>
</feature>
<protein>
    <submittedName>
        <fullName evidence="2">Pyridine nucleotide-disulfide oxidoreductase</fullName>
    </submittedName>
</protein>
<dbReference type="AlphaFoldDB" id="K1S6D3"/>
<organism evidence="2">
    <name type="scientific">human gut metagenome</name>
    <dbReference type="NCBI Taxonomy" id="408170"/>
    <lineage>
        <taxon>unclassified sequences</taxon>
        <taxon>metagenomes</taxon>
        <taxon>organismal metagenomes</taxon>
    </lineage>
</organism>
<gene>
    <name evidence="2" type="ORF">OBE_11171</name>
</gene>
<accession>K1S6D3</accession>
<dbReference type="InterPro" id="IPR004792">
    <property type="entry name" value="BaiN-like"/>
</dbReference>
<evidence type="ECO:0000313" key="2">
    <source>
        <dbReference type="EMBL" id="EKC56232.1"/>
    </source>
</evidence>
<name>K1S6D3_9ZZZZ</name>
<dbReference type="Gene3D" id="2.40.30.10">
    <property type="entry name" value="Translation factors"/>
    <property type="match status" value="1"/>
</dbReference>